<evidence type="ECO:0000313" key="3">
    <source>
        <dbReference type="Proteomes" id="UP000324781"/>
    </source>
</evidence>
<dbReference type="EMBL" id="FQZP01000002">
    <property type="protein sequence ID" value="SHI45046.1"/>
    <property type="molecule type" value="Genomic_DNA"/>
</dbReference>
<proteinExistence type="predicted"/>
<evidence type="ECO:0000259" key="1">
    <source>
        <dbReference type="Pfam" id="PF13426"/>
    </source>
</evidence>
<sequence>MGHFQVYQAQFTVRRGTISDVRGAFYQITGFTRKDFLNKRFDPVFRKLLKATVEIKQISPGADPVTCFIFTRDFEAREVNVSASIGSDPACINYRIEETPGIRFDRRFSGLKKLFADSKLGVCMLSSPELILLRANDAFLNLLECEAVQEHHEVLGRRLDELIDRELLPGIKSELTKVIGKDESQRSFQLISKSRNQYCSIDLFPISDSRKNRYILGVIRDISEFVLEMEKSRERKTQLEFILENMNDGLIITDNQANVIKWSRPIRKHCFGLSRKKTKPSERPWHLRTSSFP</sequence>
<reference evidence="2 3" key="1">
    <citation type="submission" date="2016-11" db="EMBL/GenBank/DDBJ databases">
        <authorList>
            <person name="Varghese N."/>
            <person name="Submissions S."/>
        </authorList>
    </citation>
    <scope>NUCLEOTIDE SEQUENCE [LARGE SCALE GENOMIC DNA]</scope>
    <source>
        <strain evidence="2 3">DSM 19027</strain>
    </source>
</reference>
<dbReference type="CDD" id="cd00130">
    <property type="entry name" value="PAS"/>
    <property type="match status" value="1"/>
</dbReference>
<dbReference type="Proteomes" id="UP000324781">
    <property type="component" value="Unassembled WGS sequence"/>
</dbReference>
<dbReference type="Pfam" id="PF13426">
    <property type="entry name" value="PAS_9"/>
    <property type="match status" value="1"/>
</dbReference>
<dbReference type="SUPFAM" id="SSF55785">
    <property type="entry name" value="PYP-like sensor domain (PAS domain)"/>
    <property type="match status" value="2"/>
</dbReference>
<dbReference type="InterPro" id="IPR000014">
    <property type="entry name" value="PAS"/>
</dbReference>
<organism evidence="2 3">
    <name type="scientific">Thermoclostridium caenicola</name>
    <dbReference type="NCBI Taxonomy" id="659425"/>
    <lineage>
        <taxon>Bacteria</taxon>
        <taxon>Bacillati</taxon>
        <taxon>Bacillota</taxon>
        <taxon>Clostridia</taxon>
        <taxon>Eubacteriales</taxon>
        <taxon>Oscillospiraceae</taxon>
        <taxon>Thermoclostridium</taxon>
    </lineage>
</organism>
<accession>A0A1M6B8K0</accession>
<evidence type="ECO:0000313" key="2">
    <source>
        <dbReference type="EMBL" id="SHI45046.1"/>
    </source>
</evidence>
<dbReference type="InterPro" id="IPR035965">
    <property type="entry name" value="PAS-like_dom_sf"/>
</dbReference>
<feature type="domain" description="PAS" evidence="1">
    <location>
        <begin position="123"/>
        <end position="224"/>
    </location>
</feature>
<dbReference type="AlphaFoldDB" id="A0A1M6B8K0"/>
<dbReference type="Gene3D" id="3.30.450.20">
    <property type="entry name" value="PAS domain"/>
    <property type="match status" value="1"/>
</dbReference>
<name>A0A1M6B8K0_9FIRM</name>
<protein>
    <submittedName>
        <fullName evidence="2">PAS domain-containing protein</fullName>
    </submittedName>
</protein>
<gene>
    <name evidence="2" type="ORF">SAMN05444373_1002107</name>
</gene>
<dbReference type="RefSeq" id="WP_149677505.1">
    <property type="nucleotide sequence ID" value="NZ_FQZP01000002.1"/>
</dbReference>
<keyword evidence="3" id="KW-1185">Reference proteome</keyword>